<evidence type="ECO:0000313" key="2">
    <source>
        <dbReference type="EMBL" id="JAH02726.1"/>
    </source>
</evidence>
<dbReference type="EMBL" id="GBXM01105851">
    <property type="protein sequence ID" value="JAH02726.1"/>
    <property type="molecule type" value="Transcribed_RNA"/>
</dbReference>
<protein>
    <submittedName>
        <fullName evidence="2">Uncharacterized protein</fullName>
    </submittedName>
</protein>
<reference evidence="2" key="1">
    <citation type="submission" date="2014-11" db="EMBL/GenBank/DDBJ databases">
        <authorList>
            <person name="Amaro Gonzalez C."/>
        </authorList>
    </citation>
    <scope>NUCLEOTIDE SEQUENCE</scope>
</reference>
<proteinExistence type="predicted"/>
<evidence type="ECO:0000256" key="1">
    <source>
        <dbReference type="SAM" id="MobiDB-lite"/>
    </source>
</evidence>
<feature type="region of interest" description="Disordered" evidence="1">
    <location>
        <begin position="1"/>
        <end position="25"/>
    </location>
</feature>
<name>A0A0E9PDN6_ANGAN</name>
<sequence>MNPLGTGIEILSGATSNPIHTERRD</sequence>
<organism evidence="2">
    <name type="scientific">Anguilla anguilla</name>
    <name type="common">European freshwater eel</name>
    <name type="synonym">Muraena anguilla</name>
    <dbReference type="NCBI Taxonomy" id="7936"/>
    <lineage>
        <taxon>Eukaryota</taxon>
        <taxon>Metazoa</taxon>
        <taxon>Chordata</taxon>
        <taxon>Craniata</taxon>
        <taxon>Vertebrata</taxon>
        <taxon>Euteleostomi</taxon>
        <taxon>Actinopterygii</taxon>
        <taxon>Neopterygii</taxon>
        <taxon>Teleostei</taxon>
        <taxon>Anguilliformes</taxon>
        <taxon>Anguillidae</taxon>
        <taxon>Anguilla</taxon>
    </lineage>
</organism>
<reference evidence="2" key="2">
    <citation type="journal article" date="2015" name="Fish Shellfish Immunol.">
        <title>Early steps in the European eel (Anguilla anguilla)-Vibrio vulnificus interaction in the gills: Role of the RtxA13 toxin.</title>
        <authorList>
            <person name="Callol A."/>
            <person name="Pajuelo D."/>
            <person name="Ebbesson L."/>
            <person name="Teles M."/>
            <person name="MacKenzie S."/>
            <person name="Amaro C."/>
        </authorList>
    </citation>
    <scope>NUCLEOTIDE SEQUENCE</scope>
</reference>
<accession>A0A0E9PDN6</accession>
<dbReference type="AlphaFoldDB" id="A0A0E9PDN6"/>